<dbReference type="OrthoDB" id="249627at2"/>
<dbReference type="Proteomes" id="UP000309673">
    <property type="component" value="Unassembled WGS sequence"/>
</dbReference>
<dbReference type="GO" id="GO:0043565">
    <property type="term" value="F:sequence-specific DNA binding"/>
    <property type="evidence" value="ECO:0007669"/>
    <property type="project" value="InterPro"/>
</dbReference>
<reference evidence="5 6" key="1">
    <citation type="submission" date="2019-04" db="EMBL/GenBank/DDBJ databases">
        <title>Cohnella sp. nov., isolated from soil.</title>
        <authorList>
            <person name="Kim W."/>
        </authorList>
    </citation>
    <scope>NUCLEOTIDE SEQUENCE [LARGE SCALE GENOMIC DNA]</scope>
    <source>
        <strain evidence="5 6">CAU 1483</strain>
    </source>
</reference>
<dbReference type="Pfam" id="PF12833">
    <property type="entry name" value="HTH_18"/>
    <property type="match status" value="1"/>
</dbReference>
<dbReference type="InterPro" id="IPR018060">
    <property type="entry name" value="HTH_AraC"/>
</dbReference>
<organism evidence="5 6">
    <name type="scientific">Cohnella pontilimi</name>
    <dbReference type="NCBI Taxonomy" id="2564100"/>
    <lineage>
        <taxon>Bacteria</taxon>
        <taxon>Bacillati</taxon>
        <taxon>Bacillota</taxon>
        <taxon>Bacilli</taxon>
        <taxon>Bacillales</taxon>
        <taxon>Paenibacillaceae</taxon>
        <taxon>Cohnella</taxon>
    </lineage>
</organism>
<keyword evidence="1" id="KW-0805">Transcription regulation</keyword>
<evidence type="ECO:0000313" key="5">
    <source>
        <dbReference type="EMBL" id="TJY42657.1"/>
    </source>
</evidence>
<dbReference type="SMART" id="SM00342">
    <property type="entry name" value="HTH_ARAC"/>
    <property type="match status" value="1"/>
</dbReference>
<protein>
    <submittedName>
        <fullName evidence="5">Helix-turn-helix domain-containing protein</fullName>
    </submittedName>
</protein>
<keyword evidence="6" id="KW-1185">Reference proteome</keyword>
<evidence type="ECO:0000259" key="4">
    <source>
        <dbReference type="PROSITE" id="PS01124"/>
    </source>
</evidence>
<dbReference type="AlphaFoldDB" id="A0A4U0FD39"/>
<keyword evidence="2" id="KW-0238">DNA-binding</keyword>
<evidence type="ECO:0000256" key="1">
    <source>
        <dbReference type="ARBA" id="ARBA00023015"/>
    </source>
</evidence>
<dbReference type="InterPro" id="IPR009057">
    <property type="entry name" value="Homeodomain-like_sf"/>
</dbReference>
<dbReference type="PROSITE" id="PS01124">
    <property type="entry name" value="HTH_ARAC_FAMILY_2"/>
    <property type="match status" value="1"/>
</dbReference>
<comment type="caution">
    <text evidence="5">The sequence shown here is derived from an EMBL/GenBank/DDBJ whole genome shotgun (WGS) entry which is preliminary data.</text>
</comment>
<dbReference type="Gene3D" id="1.10.10.60">
    <property type="entry name" value="Homeodomain-like"/>
    <property type="match status" value="2"/>
</dbReference>
<proteinExistence type="predicted"/>
<gene>
    <name evidence="5" type="ORF">E5161_07325</name>
</gene>
<dbReference type="SUPFAM" id="SSF46689">
    <property type="entry name" value="Homeodomain-like"/>
    <property type="match status" value="2"/>
</dbReference>
<dbReference type="GO" id="GO:0003700">
    <property type="term" value="F:DNA-binding transcription factor activity"/>
    <property type="evidence" value="ECO:0007669"/>
    <property type="project" value="InterPro"/>
</dbReference>
<evidence type="ECO:0000313" key="6">
    <source>
        <dbReference type="Proteomes" id="UP000309673"/>
    </source>
</evidence>
<evidence type="ECO:0000256" key="3">
    <source>
        <dbReference type="ARBA" id="ARBA00023163"/>
    </source>
</evidence>
<name>A0A4U0FD39_9BACL</name>
<dbReference type="SUPFAM" id="SSF51215">
    <property type="entry name" value="Regulatory protein AraC"/>
    <property type="match status" value="1"/>
</dbReference>
<dbReference type="PANTHER" id="PTHR43280">
    <property type="entry name" value="ARAC-FAMILY TRANSCRIPTIONAL REGULATOR"/>
    <property type="match status" value="1"/>
</dbReference>
<dbReference type="EMBL" id="SUPK01000003">
    <property type="protein sequence ID" value="TJY42657.1"/>
    <property type="molecule type" value="Genomic_DNA"/>
</dbReference>
<evidence type="ECO:0000256" key="2">
    <source>
        <dbReference type="ARBA" id="ARBA00023125"/>
    </source>
</evidence>
<sequence length="319" mass="37530">MKIIFVRTTVVFCQKQLSCTGIGDENRVTLPTITELTYTKPIVPYFREGDMAVRRPWISPERRLLDYCLIFIQKGKCRFIVDKEVYHPKVGDFCLIQPGSLVYLEGLTDTVTPFLHFDIFFQPNREKSFPTRPGQIDLTPYLSYLQPRINDFSGIHIPVRLKPSQRIRFLEVFLKLVELWPKRDPSSHWLVQQMGTELIVTILTDHYQLHGREAQRELDWVTSYFSLHLQEQLSIETLAKRANMSASWFSTVFKREYGVSPHQFLLEMRIKHAEELLQRTNFTQEEIADFCGFADIHHFSKTFKKKTGMSPGVWRKHQK</sequence>
<keyword evidence="3" id="KW-0804">Transcription</keyword>
<feature type="domain" description="HTH araC/xylS-type" evidence="4">
    <location>
        <begin position="219"/>
        <end position="317"/>
    </location>
</feature>
<dbReference type="PANTHER" id="PTHR43280:SF2">
    <property type="entry name" value="HTH-TYPE TRANSCRIPTIONAL REGULATOR EXSA"/>
    <property type="match status" value="1"/>
</dbReference>
<dbReference type="InterPro" id="IPR037923">
    <property type="entry name" value="HTH-like"/>
</dbReference>
<accession>A0A4U0FD39</accession>